<accession>X0X8J8</accession>
<protein>
    <recommendedName>
        <fullName evidence="2">4Fe-4S ferredoxin-type domain-containing protein</fullName>
    </recommendedName>
</protein>
<evidence type="ECO:0008006" key="2">
    <source>
        <dbReference type="Google" id="ProtNLM"/>
    </source>
</evidence>
<feature type="non-terminal residue" evidence="1">
    <location>
        <position position="254"/>
    </location>
</feature>
<comment type="caution">
    <text evidence="1">The sequence shown here is derived from an EMBL/GenBank/DDBJ whole genome shotgun (WGS) entry which is preliminary data.</text>
</comment>
<feature type="non-terminal residue" evidence="1">
    <location>
        <position position="1"/>
    </location>
</feature>
<proteinExistence type="predicted"/>
<gene>
    <name evidence="1" type="ORF">S01H1_60524</name>
</gene>
<evidence type="ECO:0000313" key="1">
    <source>
        <dbReference type="EMBL" id="GAG21301.1"/>
    </source>
</evidence>
<dbReference type="EMBL" id="BARS01039645">
    <property type="protein sequence ID" value="GAG21301.1"/>
    <property type="molecule type" value="Genomic_DNA"/>
</dbReference>
<name>X0X8J8_9ZZZZ</name>
<dbReference type="AlphaFoldDB" id="X0X8J8"/>
<organism evidence="1">
    <name type="scientific">marine sediment metagenome</name>
    <dbReference type="NCBI Taxonomy" id="412755"/>
    <lineage>
        <taxon>unclassified sequences</taxon>
        <taxon>metagenomes</taxon>
        <taxon>ecological metagenomes</taxon>
    </lineage>
</organism>
<reference evidence="1" key="1">
    <citation type="journal article" date="2014" name="Front. Microbiol.">
        <title>High frequency of phylogenetically diverse reductive dehalogenase-homologous genes in deep subseafloor sedimentary metagenomes.</title>
        <authorList>
            <person name="Kawai M."/>
            <person name="Futagami T."/>
            <person name="Toyoda A."/>
            <person name="Takaki Y."/>
            <person name="Nishi S."/>
            <person name="Hori S."/>
            <person name="Arai W."/>
            <person name="Tsubouchi T."/>
            <person name="Morono Y."/>
            <person name="Uchiyama I."/>
            <person name="Ito T."/>
            <person name="Fujiyama A."/>
            <person name="Inagaki F."/>
            <person name="Takami H."/>
        </authorList>
    </citation>
    <scope>NUCLEOTIDE SEQUENCE</scope>
    <source>
        <strain evidence="1">Expedition CK06-06</strain>
    </source>
</reference>
<sequence>QNSPFYPISERFRRVLQKLVTPEEGKLLLELPAEPAELAQKSGLDEEAVQRKLQEFMERGLAIPTSKGVCFARDMTQLHDSNLSSAEKWIDTELLDLWKEFRDGEWAQTMAGGLGDSYVQFIKVLPAWKAMERSPDLGELLPEENIRELLKGADSIAVVSCTCRRSIRECDLPLDVCLQFNRGAEYAINRGAGRRISAEEAIAIADEAEEAGLIHTWPFGNSGRLTAICNCCRDCCDIFAIGIRVGTIEQILEK</sequence>